<feature type="compositionally biased region" description="Polar residues" evidence="1">
    <location>
        <begin position="1"/>
        <end position="18"/>
    </location>
</feature>
<sequence>MENSGTAPCQATATSQSGDDVRNSLRARQSRRQPCKCNRTGGAPALLDNGISPIFDDRAEQGIACSPELLLDLPKREVKPDRVYGLQTTKRFNRLLELVPDIRSNPFKPDGEPLIFPFLVIEARSEKAGYSFSDIQLQTGFAIRKLLMIQHELGEQWRVSAAYVYKKDRDISYRVVRLWHGCLDSLDDTLQLLLIIDYIADWARDIYREGIASSLQKLALSDSASLDHDEDVYSKAGGLRSRASSLFDTSRAASHVGDSRAPSHIDSDPVQSQSDIGHDM</sequence>
<gene>
    <name evidence="2" type="ORF">Forpe1208_v000127</name>
</gene>
<evidence type="ECO:0000256" key="1">
    <source>
        <dbReference type="SAM" id="MobiDB-lite"/>
    </source>
</evidence>
<protein>
    <submittedName>
        <fullName evidence="2">Uncharacterized protein</fullName>
    </submittedName>
</protein>
<comment type="caution">
    <text evidence="2">The sequence shown here is derived from an EMBL/GenBank/DDBJ whole genome shotgun (WGS) entry which is preliminary data.</text>
</comment>
<evidence type="ECO:0000313" key="3">
    <source>
        <dbReference type="Proteomes" id="UP000694050"/>
    </source>
</evidence>
<reference evidence="2" key="1">
    <citation type="submission" date="2021-04" db="EMBL/GenBank/DDBJ databases">
        <title>First draft genome resource for Brassicaceae pathogens Fusarium oxysporum f. sp. raphani and Fusarium oxysporum f. sp. rapae.</title>
        <authorList>
            <person name="Asai S."/>
        </authorList>
    </citation>
    <scope>NUCLEOTIDE SEQUENCE</scope>
    <source>
        <strain evidence="2">Tf1208</strain>
    </source>
</reference>
<name>A0A8J5PLC7_FUSOX</name>
<feature type="region of interest" description="Disordered" evidence="1">
    <location>
        <begin position="253"/>
        <end position="280"/>
    </location>
</feature>
<proteinExistence type="predicted"/>
<feature type="compositionally biased region" description="Basic and acidic residues" evidence="1">
    <location>
        <begin position="257"/>
        <end position="267"/>
    </location>
</feature>
<dbReference type="EMBL" id="JAELUQ010000001">
    <property type="protein sequence ID" value="KAG7421592.1"/>
    <property type="molecule type" value="Genomic_DNA"/>
</dbReference>
<organism evidence="2 3">
    <name type="scientific">Fusarium oxysporum f. sp. rapae</name>
    <dbReference type="NCBI Taxonomy" id="485398"/>
    <lineage>
        <taxon>Eukaryota</taxon>
        <taxon>Fungi</taxon>
        <taxon>Dikarya</taxon>
        <taxon>Ascomycota</taxon>
        <taxon>Pezizomycotina</taxon>
        <taxon>Sordariomycetes</taxon>
        <taxon>Hypocreomycetidae</taxon>
        <taxon>Hypocreales</taxon>
        <taxon>Nectriaceae</taxon>
        <taxon>Fusarium</taxon>
        <taxon>Fusarium oxysporum species complex</taxon>
    </lineage>
</organism>
<evidence type="ECO:0000313" key="2">
    <source>
        <dbReference type="EMBL" id="KAG7421592.1"/>
    </source>
</evidence>
<feature type="compositionally biased region" description="Polar residues" evidence="1">
    <location>
        <begin position="269"/>
        <end position="280"/>
    </location>
</feature>
<accession>A0A8J5PLC7</accession>
<dbReference type="AlphaFoldDB" id="A0A8J5PLC7"/>
<dbReference type="Proteomes" id="UP000694050">
    <property type="component" value="Unassembled WGS sequence"/>
</dbReference>
<feature type="region of interest" description="Disordered" evidence="1">
    <location>
        <begin position="1"/>
        <end position="39"/>
    </location>
</feature>